<gene>
    <name evidence="3" type="primary">teaD_2</name>
    <name evidence="3" type="ORF">PAECIP111802_05121</name>
</gene>
<organism evidence="3 4">
    <name type="scientific">Paenibacillus allorhizosphaerae</name>
    <dbReference type="NCBI Taxonomy" id="2849866"/>
    <lineage>
        <taxon>Bacteria</taxon>
        <taxon>Bacillati</taxon>
        <taxon>Bacillota</taxon>
        <taxon>Bacilli</taxon>
        <taxon>Bacillales</taxon>
        <taxon>Paenibacillaceae</taxon>
        <taxon>Paenibacillus</taxon>
    </lineage>
</organism>
<protein>
    <submittedName>
        <fullName evidence="3">TRAP-T-associated universal stress protein TeaD</fullName>
    </submittedName>
</protein>
<dbReference type="Pfam" id="PF00582">
    <property type="entry name" value="Usp"/>
    <property type="match status" value="1"/>
</dbReference>
<name>A0ABM8VNW1_9BACL</name>
<sequence length="145" mass="15558">MFCRKVLLAYDGTDGANLALEKTIELSKLNAEMQVLVLHVNQPEPVAAGEAYMIPSVDLLAELETEAKRTLEQAVSRLAPYVVCTGEIITDGSPASAIVSCAEHNQCDLIIIGNRGLSGLQKFFLGSVSKQVVKEAPVPVLVVKH</sequence>
<dbReference type="RefSeq" id="WP_230415372.1">
    <property type="nucleotide sequence ID" value="NZ_CAJVCE010000017.1"/>
</dbReference>
<dbReference type="PANTHER" id="PTHR46268:SF6">
    <property type="entry name" value="UNIVERSAL STRESS PROTEIN UP12"/>
    <property type="match status" value="1"/>
</dbReference>
<reference evidence="3 4" key="1">
    <citation type="submission" date="2021-06" db="EMBL/GenBank/DDBJ databases">
        <authorList>
            <person name="Criscuolo A."/>
        </authorList>
    </citation>
    <scope>NUCLEOTIDE SEQUENCE [LARGE SCALE GENOMIC DNA]</scope>
    <source>
        <strain evidence="4">CIP 111802</strain>
    </source>
</reference>
<dbReference type="PANTHER" id="PTHR46268">
    <property type="entry name" value="STRESS RESPONSE PROTEIN NHAX"/>
    <property type="match status" value="1"/>
</dbReference>
<evidence type="ECO:0000313" key="3">
    <source>
        <dbReference type="EMBL" id="CAG7652042.1"/>
    </source>
</evidence>
<dbReference type="InterPro" id="IPR006016">
    <property type="entry name" value="UspA"/>
</dbReference>
<comment type="similarity">
    <text evidence="1">Belongs to the universal stress protein A family.</text>
</comment>
<dbReference type="CDD" id="cd00293">
    <property type="entry name" value="USP-like"/>
    <property type="match status" value="1"/>
</dbReference>
<evidence type="ECO:0000313" key="4">
    <source>
        <dbReference type="Proteomes" id="UP000730618"/>
    </source>
</evidence>
<dbReference type="Proteomes" id="UP000730618">
    <property type="component" value="Unassembled WGS sequence"/>
</dbReference>
<accession>A0ABM8VNW1</accession>
<comment type="caution">
    <text evidence="3">The sequence shown here is derived from an EMBL/GenBank/DDBJ whole genome shotgun (WGS) entry which is preliminary data.</text>
</comment>
<proteinExistence type="inferred from homology"/>
<keyword evidence="4" id="KW-1185">Reference proteome</keyword>
<evidence type="ECO:0000256" key="1">
    <source>
        <dbReference type="ARBA" id="ARBA00008791"/>
    </source>
</evidence>
<feature type="domain" description="UspA" evidence="2">
    <location>
        <begin position="4"/>
        <end position="144"/>
    </location>
</feature>
<dbReference type="EMBL" id="CAJVCE010000017">
    <property type="protein sequence ID" value="CAG7652042.1"/>
    <property type="molecule type" value="Genomic_DNA"/>
</dbReference>
<evidence type="ECO:0000259" key="2">
    <source>
        <dbReference type="Pfam" id="PF00582"/>
    </source>
</evidence>